<dbReference type="EMBL" id="JACCFK010000001">
    <property type="protein sequence ID" value="NYI87581.1"/>
    <property type="molecule type" value="Genomic_DNA"/>
</dbReference>
<organism evidence="4 5">
    <name type="scientific">Amycolatopsis endophytica</name>
    <dbReference type="NCBI Taxonomy" id="860233"/>
    <lineage>
        <taxon>Bacteria</taxon>
        <taxon>Bacillati</taxon>
        <taxon>Actinomycetota</taxon>
        <taxon>Actinomycetes</taxon>
        <taxon>Pseudonocardiales</taxon>
        <taxon>Pseudonocardiaceae</taxon>
        <taxon>Amycolatopsis</taxon>
    </lineage>
</organism>
<dbReference type="InterPro" id="IPR036661">
    <property type="entry name" value="Luciferase-like_sf"/>
</dbReference>
<sequence length="323" mass="34323">MKHGLMLFTDTFGTDAASKEVLDWSLEYVREAERGGWDEVWTTEHHFTSVVQNPSAVAMAAFLLGRTSLGVGTAVAVLPNHHPVALAEQTALLHHLSDGRFTLGVGRGQPRVDLEIFGDGLAGYTDITAKLTSLESTLRKGGFDDVRVVPEVPERPPIALSVASVSSAWLAGQVGVPVILAPFASLADKRAMLDAHAEAAAENGHRIDPAENIDSTYFAIGDTTEAAQQLLVDGVRALVLRGAPGSRPLIEQPEMTPESAGAMARQVVGHFVAGDPDECARQLAEREELLGAGRIILMPEGAGSREAVLATVRRAGPEVFSQQ</sequence>
<dbReference type="AlphaFoldDB" id="A0A853AYC9"/>
<dbReference type="GO" id="GO:0005829">
    <property type="term" value="C:cytosol"/>
    <property type="evidence" value="ECO:0007669"/>
    <property type="project" value="TreeGrafter"/>
</dbReference>
<dbReference type="GO" id="GO:0004497">
    <property type="term" value="F:monooxygenase activity"/>
    <property type="evidence" value="ECO:0007669"/>
    <property type="project" value="UniProtKB-KW"/>
</dbReference>
<keyword evidence="2 4" id="KW-0503">Monooxygenase</keyword>
<evidence type="ECO:0000313" key="4">
    <source>
        <dbReference type="EMBL" id="NYI87581.1"/>
    </source>
</evidence>
<dbReference type="InterPro" id="IPR011251">
    <property type="entry name" value="Luciferase-like_dom"/>
</dbReference>
<dbReference type="PANTHER" id="PTHR30137:SF8">
    <property type="entry name" value="BLR5498 PROTEIN"/>
    <property type="match status" value="1"/>
</dbReference>
<dbReference type="SUPFAM" id="SSF51679">
    <property type="entry name" value="Bacterial luciferase-like"/>
    <property type="match status" value="1"/>
</dbReference>
<evidence type="ECO:0000256" key="2">
    <source>
        <dbReference type="ARBA" id="ARBA00023033"/>
    </source>
</evidence>
<gene>
    <name evidence="4" type="ORF">HNR02_000904</name>
</gene>
<dbReference type="Pfam" id="PF00296">
    <property type="entry name" value="Bac_luciferase"/>
    <property type="match status" value="1"/>
</dbReference>
<evidence type="ECO:0000256" key="1">
    <source>
        <dbReference type="ARBA" id="ARBA00023002"/>
    </source>
</evidence>
<name>A0A853AYC9_9PSEU</name>
<comment type="caution">
    <text evidence="4">The sequence shown here is derived from an EMBL/GenBank/DDBJ whole genome shotgun (WGS) entry which is preliminary data.</text>
</comment>
<proteinExistence type="predicted"/>
<dbReference type="Proteomes" id="UP000549616">
    <property type="component" value="Unassembled WGS sequence"/>
</dbReference>
<protein>
    <submittedName>
        <fullName evidence="4">Alkanesulfonate monooxygenase SsuD/methylene tetrahydromethanopterin reductase-like flavin-dependent oxidoreductase (Luciferase family)</fullName>
    </submittedName>
</protein>
<feature type="domain" description="Luciferase-like" evidence="3">
    <location>
        <begin position="1"/>
        <end position="290"/>
    </location>
</feature>
<dbReference type="PANTHER" id="PTHR30137">
    <property type="entry name" value="LUCIFERASE-LIKE MONOOXYGENASE"/>
    <property type="match status" value="1"/>
</dbReference>
<dbReference type="Gene3D" id="3.20.20.30">
    <property type="entry name" value="Luciferase-like domain"/>
    <property type="match status" value="1"/>
</dbReference>
<accession>A0A853AYC9</accession>
<keyword evidence="5" id="KW-1185">Reference proteome</keyword>
<evidence type="ECO:0000313" key="5">
    <source>
        <dbReference type="Proteomes" id="UP000549616"/>
    </source>
</evidence>
<dbReference type="InterPro" id="IPR050766">
    <property type="entry name" value="Bact_Lucif_Oxidored"/>
</dbReference>
<evidence type="ECO:0000259" key="3">
    <source>
        <dbReference type="Pfam" id="PF00296"/>
    </source>
</evidence>
<dbReference type="GO" id="GO:0016705">
    <property type="term" value="F:oxidoreductase activity, acting on paired donors, with incorporation or reduction of molecular oxygen"/>
    <property type="evidence" value="ECO:0007669"/>
    <property type="project" value="InterPro"/>
</dbReference>
<keyword evidence="1" id="KW-0560">Oxidoreductase</keyword>
<reference evidence="4 5" key="1">
    <citation type="submission" date="2020-07" db="EMBL/GenBank/DDBJ databases">
        <title>Sequencing the genomes of 1000 actinobacteria strains.</title>
        <authorList>
            <person name="Klenk H.-P."/>
        </authorList>
    </citation>
    <scope>NUCLEOTIDE SEQUENCE [LARGE SCALE GENOMIC DNA]</scope>
    <source>
        <strain evidence="4 5">DSM 104006</strain>
    </source>
</reference>
<dbReference type="RefSeq" id="WP_179771958.1">
    <property type="nucleotide sequence ID" value="NZ_JACCFK010000001.1"/>
</dbReference>